<evidence type="ECO:0000256" key="1">
    <source>
        <dbReference type="SAM" id="MobiDB-lite"/>
    </source>
</evidence>
<reference evidence="3" key="1">
    <citation type="submission" date="2021-02" db="EMBL/GenBank/DDBJ databases">
        <authorList>
            <person name="Nowell W R."/>
        </authorList>
    </citation>
    <scope>NUCLEOTIDE SEQUENCE</scope>
</reference>
<dbReference type="Pfam" id="PF00056">
    <property type="entry name" value="Ldh_1_N"/>
    <property type="match status" value="1"/>
</dbReference>
<dbReference type="SUPFAM" id="SSF51735">
    <property type="entry name" value="NAD(P)-binding Rossmann-fold domains"/>
    <property type="match status" value="1"/>
</dbReference>
<comment type="caution">
    <text evidence="3">The sequence shown here is derived from an EMBL/GenBank/DDBJ whole genome shotgun (WGS) entry which is preliminary data.</text>
</comment>
<dbReference type="GO" id="GO:0019752">
    <property type="term" value="P:carboxylic acid metabolic process"/>
    <property type="evidence" value="ECO:0007669"/>
    <property type="project" value="InterPro"/>
</dbReference>
<sequence>EEEELSSVGQEKTNNQTVQQSNDDESKLQHDLANELKHTLKIPITDELPNIGPTPYKVAIVGMNELGSATAFLLICRQVVTDIIIIDKNSKRLAAEYADLSTCTTFVSGVNIQASNQLASCEGARVVILCDVSDDDDDHDHEKQQKSTTVPSSNPHEKLLFNFKITSRAISHYGM</sequence>
<name>A0A8S2NYQ1_9BILA</name>
<feature type="compositionally biased region" description="Polar residues" evidence="1">
    <location>
        <begin position="7"/>
        <end position="21"/>
    </location>
</feature>
<organism evidence="3 4">
    <name type="scientific">Rotaria magnacalcarata</name>
    <dbReference type="NCBI Taxonomy" id="392030"/>
    <lineage>
        <taxon>Eukaryota</taxon>
        <taxon>Metazoa</taxon>
        <taxon>Spiralia</taxon>
        <taxon>Gnathifera</taxon>
        <taxon>Rotifera</taxon>
        <taxon>Eurotatoria</taxon>
        <taxon>Bdelloidea</taxon>
        <taxon>Philodinida</taxon>
        <taxon>Philodinidae</taxon>
        <taxon>Rotaria</taxon>
    </lineage>
</organism>
<feature type="region of interest" description="Disordered" evidence="1">
    <location>
        <begin position="136"/>
        <end position="155"/>
    </location>
</feature>
<dbReference type="InterPro" id="IPR001557">
    <property type="entry name" value="L-lactate/malate_DH"/>
</dbReference>
<feature type="non-terminal residue" evidence="3">
    <location>
        <position position="1"/>
    </location>
</feature>
<protein>
    <recommendedName>
        <fullName evidence="2">Lactate/malate dehydrogenase N-terminal domain-containing protein</fullName>
    </recommendedName>
</protein>
<dbReference type="EMBL" id="CAJOBI010005237">
    <property type="protein sequence ID" value="CAF4026144.1"/>
    <property type="molecule type" value="Genomic_DNA"/>
</dbReference>
<dbReference type="PRINTS" id="PR00086">
    <property type="entry name" value="LLDHDRGNASE"/>
</dbReference>
<proteinExistence type="predicted"/>
<dbReference type="Proteomes" id="UP000676336">
    <property type="component" value="Unassembled WGS sequence"/>
</dbReference>
<dbReference type="InterPro" id="IPR036291">
    <property type="entry name" value="NAD(P)-bd_dom_sf"/>
</dbReference>
<dbReference type="GO" id="GO:0016616">
    <property type="term" value="F:oxidoreductase activity, acting on the CH-OH group of donors, NAD or NADP as acceptor"/>
    <property type="evidence" value="ECO:0007669"/>
    <property type="project" value="InterPro"/>
</dbReference>
<evidence type="ECO:0000313" key="3">
    <source>
        <dbReference type="EMBL" id="CAF4026144.1"/>
    </source>
</evidence>
<dbReference type="Gene3D" id="3.40.50.720">
    <property type="entry name" value="NAD(P)-binding Rossmann-like Domain"/>
    <property type="match status" value="1"/>
</dbReference>
<evidence type="ECO:0000259" key="2">
    <source>
        <dbReference type="Pfam" id="PF00056"/>
    </source>
</evidence>
<feature type="region of interest" description="Disordered" evidence="1">
    <location>
        <begin position="1"/>
        <end position="27"/>
    </location>
</feature>
<dbReference type="InterPro" id="IPR001236">
    <property type="entry name" value="Lactate/malate_DH_N"/>
</dbReference>
<dbReference type="AlphaFoldDB" id="A0A8S2NYQ1"/>
<gene>
    <name evidence="3" type="ORF">SMN809_LOCUS13312</name>
</gene>
<evidence type="ECO:0000313" key="4">
    <source>
        <dbReference type="Proteomes" id="UP000676336"/>
    </source>
</evidence>
<feature type="domain" description="Lactate/malate dehydrogenase N-terminal" evidence="2">
    <location>
        <begin position="57"/>
        <end position="130"/>
    </location>
</feature>
<accession>A0A8S2NYQ1</accession>